<protein>
    <submittedName>
        <fullName evidence="7">Uncharacterized protein</fullName>
    </submittedName>
</protein>
<keyword evidence="3 6" id="KW-0812">Transmembrane</keyword>
<keyword evidence="4 6" id="KW-1133">Transmembrane helix</keyword>
<evidence type="ECO:0000256" key="4">
    <source>
        <dbReference type="ARBA" id="ARBA00022989"/>
    </source>
</evidence>
<accession>A0A918D989</accession>
<comment type="similarity">
    <text evidence="2">Belongs to the autoinducer-2 exporter (AI-2E) (TC 2.A.86) family.</text>
</comment>
<evidence type="ECO:0000256" key="6">
    <source>
        <dbReference type="SAM" id="Phobius"/>
    </source>
</evidence>
<keyword evidence="8" id="KW-1185">Reference proteome</keyword>
<evidence type="ECO:0000313" key="7">
    <source>
        <dbReference type="EMBL" id="GGN88414.1"/>
    </source>
</evidence>
<evidence type="ECO:0000313" key="8">
    <source>
        <dbReference type="Proteomes" id="UP000600365"/>
    </source>
</evidence>
<organism evidence="7 8">
    <name type="scientific">Streptomyces albiflavescens</name>
    <dbReference type="NCBI Taxonomy" id="1623582"/>
    <lineage>
        <taxon>Bacteria</taxon>
        <taxon>Bacillati</taxon>
        <taxon>Actinomycetota</taxon>
        <taxon>Actinomycetes</taxon>
        <taxon>Kitasatosporales</taxon>
        <taxon>Streptomycetaceae</taxon>
        <taxon>Streptomyces</taxon>
    </lineage>
</organism>
<evidence type="ECO:0000256" key="2">
    <source>
        <dbReference type="ARBA" id="ARBA00009773"/>
    </source>
</evidence>
<keyword evidence="5 6" id="KW-0472">Membrane</keyword>
<dbReference type="Proteomes" id="UP000600365">
    <property type="component" value="Unassembled WGS sequence"/>
</dbReference>
<sequence length="73" mass="7316">MLQPRITARTVEVHPAVAFGSVLAGAALLGAVGAVIAIPTLATVQALGTAYVPRYEVFPSLEPTGDAPGDGTT</sequence>
<proteinExistence type="inferred from homology"/>
<evidence type="ECO:0000256" key="3">
    <source>
        <dbReference type="ARBA" id="ARBA00022692"/>
    </source>
</evidence>
<dbReference type="EMBL" id="BMMM01000021">
    <property type="protein sequence ID" value="GGN88414.1"/>
    <property type="molecule type" value="Genomic_DNA"/>
</dbReference>
<dbReference type="InterPro" id="IPR002549">
    <property type="entry name" value="AI-2E-like"/>
</dbReference>
<evidence type="ECO:0000256" key="1">
    <source>
        <dbReference type="ARBA" id="ARBA00004141"/>
    </source>
</evidence>
<feature type="transmembrane region" description="Helical" evidence="6">
    <location>
        <begin position="16"/>
        <end position="38"/>
    </location>
</feature>
<reference evidence="7 8" key="1">
    <citation type="journal article" date="2014" name="Int. J. Syst. Evol. Microbiol.">
        <title>Complete genome sequence of Corynebacterium casei LMG S-19264T (=DSM 44701T), isolated from a smear-ripened cheese.</title>
        <authorList>
            <consortium name="US DOE Joint Genome Institute (JGI-PGF)"/>
            <person name="Walter F."/>
            <person name="Albersmeier A."/>
            <person name="Kalinowski J."/>
            <person name="Ruckert C."/>
        </authorList>
    </citation>
    <scope>NUCLEOTIDE SEQUENCE [LARGE SCALE GENOMIC DNA]</scope>
    <source>
        <strain evidence="7 8">CGMCC 4.7111</strain>
    </source>
</reference>
<comment type="subcellular location">
    <subcellularLocation>
        <location evidence="1">Membrane</location>
        <topology evidence="1">Multi-pass membrane protein</topology>
    </subcellularLocation>
</comment>
<name>A0A918D989_9ACTN</name>
<dbReference type="Pfam" id="PF01594">
    <property type="entry name" value="AI-2E_transport"/>
    <property type="match status" value="1"/>
</dbReference>
<comment type="caution">
    <text evidence="7">The sequence shown here is derived from an EMBL/GenBank/DDBJ whole genome shotgun (WGS) entry which is preliminary data.</text>
</comment>
<dbReference type="AlphaFoldDB" id="A0A918D989"/>
<gene>
    <name evidence="7" type="ORF">GCM10011579_082160</name>
</gene>
<dbReference type="GO" id="GO:0016020">
    <property type="term" value="C:membrane"/>
    <property type="evidence" value="ECO:0007669"/>
    <property type="project" value="UniProtKB-SubCell"/>
</dbReference>
<evidence type="ECO:0000256" key="5">
    <source>
        <dbReference type="ARBA" id="ARBA00023136"/>
    </source>
</evidence>